<accession>A0A1H7MMC8</accession>
<name>A0A1H7MMC8_9LACT</name>
<keyword evidence="3" id="KW-1185">Reference proteome</keyword>
<organism evidence="2 3">
    <name type="scientific">Alkalibacterium pelagium</name>
    <dbReference type="NCBI Taxonomy" id="426702"/>
    <lineage>
        <taxon>Bacteria</taxon>
        <taxon>Bacillati</taxon>
        <taxon>Bacillota</taxon>
        <taxon>Bacilli</taxon>
        <taxon>Lactobacillales</taxon>
        <taxon>Carnobacteriaceae</taxon>
        <taxon>Alkalibacterium</taxon>
    </lineage>
</organism>
<evidence type="ECO:0000256" key="1">
    <source>
        <dbReference type="SAM" id="Phobius"/>
    </source>
</evidence>
<proteinExistence type="predicted"/>
<dbReference type="RefSeq" id="WP_091482099.1">
    <property type="nucleotide sequence ID" value="NZ_BJYC01000014.1"/>
</dbReference>
<evidence type="ECO:0000313" key="2">
    <source>
        <dbReference type="EMBL" id="SEL12294.1"/>
    </source>
</evidence>
<keyword evidence="1" id="KW-1133">Transmembrane helix</keyword>
<gene>
    <name evidence="2" type="ORF">SAMN04488099_11228</name>
</gene>
<feature type="transmembrane region" description="Helical" evidence="1">
    <location>
        <begin position="40"/>
        <end position="60"/>
    </location>
</feature>
<keyword evidence="1" id="KW-0812">Transmembrane</keyword>
<dbReference type="EMBL" id="FNZU01000012">
    <property type="protein sequence ID" value="SEL12294.1"/>
    <property type="molecule type" value="Genomic_DNA"/>
</dbReference>
<sequence>MKQASNLDKFIIVAALLILLIAYPMSFVHSVDDDILSRLFFVGILALIFGLVGILFDVFVPDTYKTDKHDDKESINAKLKANSKTADFYRVGLVVVLMIAYVLDL</sequence>
<evidence type="ECO:0000313" key="3">
    <source>
        <dbReference type="Proteomes" id="UP000199081"/>
    </source>
</evidence>
<feature type="transmembrane region" description="Helical" evidence="1">
    <location>
        <begin position="87"/>
        <end position="103"/>
    </location>
</feature>
<keyword evidence="1" id="KW-0472">Membrane</keyword>
<dbReference type="AlphaFoldDB" id="A0A1H7MMC8"/>
<protein>
    <submittedName>
        <fullName evidence="2">Uncharacterized protein</fullName>
    </submittedName>
</protein>
<dbReference type="Proteomes" id="UP000199081">
    <property type="component" value="Unassembled WGS sequence"/>
</dbReference>
<reference evidence="3" key="1">
    <citation type="submission" date="2016-10" db="EMBL/GenBank/DDBJ databases">
        <authorList>
            <person name="Varghese N."/>
            <person name="Submissions S."/>
        </authorList>
    </citation>
    <scope>NUCLEOTIDE SEQUENCE [LARGE SCALE GENOMIC DNA]</scope>
    <source>
        <strain evidence="3">DSM 19183</strain>
    </source>
</reference>